<feature type="domain" description="Tudor" evidence="5">
    <location>
        <begin position="571"/>
        <end position="629"/>
    </location>
</feature>
<dbReference type="PANTHER" id="PTHR22948">
    <property type="entry name" value="TUDOR DOMAIN CONTAINING PROTEIN"/>
    <property type="match status" value="1"/>
</dbReference>
<feature type="compositionally biased region" description="Basic and acidic residues" evidence="3">
    <location>
        <begin position="306"/>
        <end position="325"/>
    </location>
</feature>
<reference evidence="6" key="1">
    <citation type="submission" date="2018-11" db="EMBL/GenBank/DDBJ databases">
        <authorList>
            <person name="Alioto T."/>
            <person name="Alioto T."/>
        </authorList>
    </citation>
    <scope>NUCLEOTIDE SEQUENCE</scope>
</reference>
<feature type="coiled-coil region" evidence="2">
    <location>
        <begin position="89"/>
        <end position="143"/>
    </location>
</feature>
<feature type="compositionally biased region" description="Polar residues" evidence="3">
    <location>
        <begin position="57"/>
        <end position="75"/>
    </location>
</feature>
<dbReference type="Proteomes" id="UP000596742">
    <property type="component" value="Unassembled WGS sequence"/>
</dbReference>
<dbReference type="Pfam" id="PF00013">
    <property type="entry name" value="KH_1"/>
    <property type="match status" value="1"/>
</dbReference>
<feature type="region of interest" description="Disordered" evidence="3">
    <location>
        <begin position="287"/>
        <end position="404"/>
    </location>
</feature>
<dbReference type="PANTHER" id="PTHR22948:SF65">
    <property type="entry name" value="A-KINASE ANCHORING PROTEIN 1"/>
    <property type="match status" value="1"/>
</dbReference>
<dbReference type="GO" id="GO:0016301">
    <property type="term" value="F:kinase activity"/>
    <property type="evidence" value="ECO:0007669"/>
    <property type="project" value="UniProtKB-KW"/>
</dbReference>
<keyword evidence="1" id="KW-0694">RNA-binding</keyword>
<dbReference type="SUPFAM" id="SSF54791">
    <property type="entry name" value="Eukaryotic type KH-domain (KH-domain type I)"/>
    <property type="match status" value="1"/>
</dbReference>
<evidence type="ECO:0000313" key="7">
    <source>
        <dbReference type="Proteomes" id="UP000596742"/>
    </source>
</evidence>
<dbReference type="CDD" id="cd22395">
    <property type="entry name" value="KH-I_AKAP1"/>
    <property type="match status" value="1"/>
</dbReference>
<feature type="transmembrane region" description="Helical" evidence="4">
    <location>
        <begin position="12"/>
        <end position="30"/>
    </location>
</feature>
<dbReference type="PROSITE" id="PS50084">
    <property type="entry name" value="KH_TYPE_1"/>
    <property type="match status" value="1"/>
</dbReference>
<evidence type="ECO:0000259" key="5">
    <source>
        <dbReference type="PROSITE" id="PS50304"/>
    </source>
</evidence>
<comment type="caution">
    <text evidence="6">The sequence shown here is derived from an EMBL/GenBank/DDBJ whole genome shotgun (WGS) entry which is preliminary data.</text>
</comment>
<dbReference type="CDD" id="cd20407">
    <property type="entry name" value="Tudor_AKAP1"/>
    <property type="match status" value="1"/>
</dbReference>
<dbReference type="EMBL" id="UYJE01004804">
    <property type="protein sequence ID" value="VDI31537.1"/>
    <property type="molecule type" value="Genomic_DNA"/>
</dbReference>
<keyword evidence="6" id="KW-0808">Transferase</keyword>
<dbReference type="InterPro" id="IPR036612">
    <property type="entry name" value="KH_dom_type_1_sf"/>
</dbReference>
<feature type="compositionally biased region" description="Basic and acidic residues" evidence="3">
    <location>
        <begin position="336"/>
        <end position="346"/>
    </location>
</feature>
<keyword evidence="2" id="KW-0175">Coiled coil</keyword>
<dbReference type="InterPro" id="IPR047368">
    <property type="entry name" value="KH-I_AKAP1"/>
</dbReference>
<dbReference type="InterPro" id="IPR004087">
    <property type="entry name" value="KH_dom"/>
</dbReference>
<feature type="compositionally biased region" description="Polar residues" evidence="3">
    <location>
        <begin position="373"/>
        <end position="387"/>
    </location>
</feature>
<protein>
    <submittedName>
        <fullName evidence="6">A-kinase anchor protein 1, mitochondrial</fullName>
    </submittedName>
</protein>
<dbReference type="OrthoDB" id="10069557at2759"/>
<dbReference type="Gene3D" id="3.30.1370.10">
    <property type="entry name" value="K Homology domain, type 1"/>
    <property type="match status" value="1"/>
</dbReference>
<sequence length="712" mass="78913">MGKVSKMSGVRLVGAVAVSTISLLALMWYVRRKKPQKSPSKKRNISENAVTKDKEGNNSLRHISSQPLIAETSNETVSNEGNIIDDKLVKEIKREIVRQEEMILKKETQLNTTKNDISLLERSGNLNENLNEKKHQNKKIENVLKTKKSGNASLQQDDLILAEVANNLNKSPTITGSNDVSERNGAYQNFNLTSGENETIISENVSVLNEAMTASRMNDVSFVNKTESESREDRVEQEIMSEQDVLSVSTMVPLLESTNLDITCSQGRDNDSNTDDVIKPETSIKLESSVCEHSQNHPSSNGNDLSHSEGKRSVLDNKSSRRNRNDSNCSSQSASHVEDRISETSSERTSSPLKDRNSVSPSKESQHGVIENGIQSSDTSNCDSASIDSDRDSNGYPTPKVKDDKTKLSYKCNFPTELCGRLIGKFGKNINFIKEKTFANVALSTNPFTPAFQLCSIEGTQTQIDDALAMISKRFPEVDLRPVDVPSLNEPQPVVSNPLLMPELMQVIPGITQLNLPEGVSVDVVVSSIVDAGHIFMQQPTHPSFPSLERLNQFMNSCYTQDGIVPQLPRPLEVGVICAAPIMEGWYRSQVTAVYEGPDECDIKYVDYGGFSRVSGSILRQIRSDFMTLPFQGIECYMANVTPLQDEEYFSSEAAAVLEELTQGKLLQAQVVGRNDDGIAYCHIYQINGDKVTFVNRELVNRGVVRWIEILS</sequence>
<evidence type="ECO:0000256" key="3">
    <source>
        <dbReference type="SAM" id="MobiDB-lite"/>
    </source>
</evidence>
<dbReference type="SMART" id="SM00333">
    <property type="entry name" value="TUDOR"/>
    <property type="match status" value="1"/>
</dbReference>
<gene>
    <name evidence="6" type="ORF">MGAL_10B020435</name>
</gene>
<accession>A0A8B6EB81</accession>
<feature type="compositionally biased region" description="Polar residues" evidence="3">
    <location>
        <begin position="291"/>
        <end position="305"/>
    </location>
</feature>
<feature type="region of interest" description="Disordered" evidence="3">
    <location>
        <begin position="35"/>
        <end position="75"/>
    </location>
</feature>
<dbReference type="GO" id="GO:0005739">
    <property type="term" value="C:mitochondrion"/>
    <property type="evidence" value="ECO:0007669"/>
    <property type="project" value="UniProtKB-ARBA"/>
</dbReference>
<dbReference type="InterPro" id="IPR035437">
    <property type="entry name" value="SNase_OB-fold_sf"/>
</dbReference>
<keyword evidence="7" id="KW-1185">Reference proteome</keyword>
<dbReference type="InterPro" id="IPR002999">
    <property type="entry name" value="Tudor"/>
</dbReference>
<dbReference type="InterPro" id="IPR047367">
    <property type="entry name" value="Tudor_AKAP1"/>
</dbReference>
<evidence type="ECO:0000256" key="4">
    <source>
        <dbReference type="SAM" id="Phobius"/>
    </source>
</evidence>
<dbReference type="PROSITE" id="PS50304">
    <property type="entry name" value="TUDOR"/>
    <property type="match status" value="1"/>
</dbReference>
<dbReference type="InterPro" id="IPR050621">
    <property type="entry name" value="Tudor_domain_containing"/>
</dbReference>
<dbReference type="AlphaFoldDB" id="A0A8B6EB81"/>
<evidence type="ECO:0000256" key="2">
    <source>
        <dbReference type="SAM" id="Coils"/>
    </source>
</evidence>
<dbReference type="SMART" id="SM00322">
    <property type="entry name" value="KH"/>
    <property type="match status" value="1"/>
</dbReference>
<keyword evidence="4" id="KW-0812">Transmembrane</keyword>
<dbReference type="Gene3D" id="2.40.50.90">
    <property type="match status" value="1"/>
</dbReference>
<dbReference type="Gene3D" id="2.30.30.140">
    <property type="match status" value="1"/>
</dbReference>
<dbReference type="SUPFAM" id="SSF63748">
    <property type="entry name" value="Tudor/PWWP/MBT"/>
    <property type="match status" value="1"/>
</dbReference>
<keyword evidence="4" id="KW-1133">Transmembrane helix</keyword>
<dbReference type="InterPro" id="IPR004088">
    <property type="entry name" value="KH_dom_type_1"/>
</dbReference>
<keyword evidence="6" id="KW-0418">Kinase</keyword>
<evidence type="ECO:0000313" key="6">
    <source>
        <dbReference type="EMBL" id="VDI31537.1"/>
    </source>
</evidence>
<name>A0A8B6EB81_MYTGA</name>
<dbReference type="Pfam" id="PF00567">
    <property type="entry name" value="TUDOR"/>
    <property type="match status" value="1"/>
</dbReference>
<evidence type="ECO:0000256" key="1">
    <source>
        <dbReference type="PROSITE-ProRule" id="PRU00117"/>
    </source>
</evidence>
<organism evidence="6 7">
    <name type="scientific">Mytilus galloprovincialis</name>
    <name type="common">Mediterranean mussel</name>
    <dbReference type="NCBI Taxonomy" id="29158"/>
    <lineage>
        <taxon>Eukaryota</taxon>
        <taxon>Metazoa</taxon>
        <taxon>Spiralia</taxon>
        <taxon>Lophotrochozoa</taxon>
        <taxon>Mollusca</taxon>
        <taxon>Bivalvia</taxon>
        <taxon>Autobranchia</taxon>
        <taxon>Pteriomorphia</taxon>
        <taxon>Mytilida</taxon>
        <taxon>Mytiloidea</taxon>
        <taxon>Mytilidae</taxon>
        <taxon>Mytilinae</taxon>
        <taxon>Mytilus</taxon>
    </lineage>
</organism>
<keyword evidence="4" id="KW-0472">Membrane</keyword>
<dbReference type="GO" id="GO:0003723">
    <property type="term" value="F:RNA binding"/>
    <property type="evidence" value="ECO:0007669"/>
    <property type="project" value="UniProtKB-UniRule"/>
</dbReference>
<dbReference type="SUPFAM" id="SSF50199">
    <property type="entry name" value="Staphylococcal nuclease"/>
    <property type="match status" value="1"/>
</dbReference>
<proteinExistence type="predicted"/>